<comment type="caution">
    <text evidence="2">The sequence shown here is derived from an EMBL/GenBank/DDBJ whole genome shotgun (WGS) entry which is preliminary data.</text>
</comment>
<proteinExistence type="predicted"/>
<evidence type="ECO:0000313" key="3">
    <source>
        <dbReference type="Proteomes" id="UP001254759"/>
    </source>
</evidence>
<reference evidence="2 3" key="1">
    <citation type="submission" date="2023-07" db="EMBL/GenBank/DDBJ databases">
        <title>Sorghum-associated microbial communities from plants grown in Nebraska, USA.</title>
        <authorList>
            <person name="Schachtman D."/>
        </authorList>
    </citation>
    <scope>NUCLEOTIDE SEQUENCE [LARGE SCALE GENOMIC DNA]</scope>
    <source>
        <strain evidence="2 3">BE107</strain>
    </source>
</reference>
<dbReference type="EMBL" id="JAVDTT010000001">
    <property type="protein sequence ID" value="MDR6840566.1"/>
    <property type="molecule type" value="Genomic_DNA"/>
</dbReference>
<sequence>MKRNQPKGGSRKSPAEKIKSEKIKSEKPVKAEKPATPAKRKSSPMAALPAQPPKKDKLVRDSFTLPREDFELIAALKDRALDFKRPTKKSELLRAGLQVLASLDQAKLRTALDALRPLKAGRPKN</sequence>
<dbReference type="RefSeq" id="WP_310090465.1">
    <property type="nucleotide sequence ID" value="NZ_JAVDTT010000001.1"/>
</dbReference>
<dbReference type="Proteomes" id="UP001254759">
    <property type="component" value="Unassembled WGS sequence"/>
</dbReference>
<organism evidence="2 3">
    <name type="scientific">Pseudoxanthomonas sacheonensis</name>
    <dbReference type="NCBI Taxonomy" id="443615"/>
    <lineage>
        <taxon>Bacteria</taxon>
        <taxon>Pseudomonadati</taxon>
        <taxon>Pseudomonadota</taxon>
        <taxon>Gammaproteobacteria</taxon>
        <taxon>Lysobacterales</taxon>
        <taxon>Lysobacteraceae</taxon>
        <taxon>Pseudoxanthomonas</taxon>
    </lineage>
</organism>
<keyword evidence="3" id="KW-1185">Reference proteome</keyword>
<evidence type="ECO:0000256" key="1">
    <source>
        <dbReference type="SAM" id="MobiDB-lite"/>
    </source>
</evidence>
<accession>A0ABU1RP66</accession>
<protein>
    <submittedName>
        <fullName evidence="2">Uncharacterized protein</fullName>
    </submittedName>
</protein>
<evidence type="ECO:0000313" key="2">
    <source>
        <dbReference type="EMBL" id="MDR6840566.1"/>
    </source>
</evidence>
<gene>
    <name evidence="2" type="ORF">J2W94_000830</name>
</gene>
<name>A0ABU1RP66_9GAMM</name>
<feature type="compositionally biased region" description="Basic and acidic residues" evidence="1">
    <location>
        <begin position="13"/>
        <end position="33"/>
    </location>
</feature>
<feature type="region of interest" description="Disordered" evidence="1">
    <location>
        <begin position="1"/>
        <end position="58"/>
    </location>
</feature>